<evidence type="ECO:0000256" key="1">
    <source>
        <dbReference type="ARBA" id="ARBA00002501"/>
    </source>
</evidence>
<dbReference type="GO" id="GO:0016192">
    <property type="term" value="P:vesicle-mediated transport"/>
    <property type="evidence" value="ECO:0007669"/>
    <property type="project" value="TreeGrafter"/>
</dbReference>
<comment type="subcellular location">
    <subcellularLocation>
        <location evidence="2 7">Membrane</location>
        <topology evidence="2 7">Multi-pass membrane protein</topology>
    </subcellularLocation>
</comment>
<keyword evidence="9" id="KW-1185">Reference proteome</keyword>
<accession>A0AAD4JBJ2</accession>
<dbReference type="GO" id="GO:0005794">
    <property type="term" value="C:Golgi apparatus"/>
    <property type="evidence" value="ECO:0007669"/>
    <property type="project" value="TreeGrafter"/>
</dbReference>
<comment type="function">
    <text evidence="1 7">May be involved in both secretory and endocytic intracellular trafficking in the endosomal/prevacuolar compartments.</text>
</comment>
<evidence type="ECO:0000313" key="8">
    <source>
        <dbReference type="EMBL" id="KAH6830773.1"/>
    </source>
</evidence>
<evidence type="ECO:0000256" key="2">
    <source>
        <dbReference type="ARBA" id="ARBA00004141"/>
    </source>
</evidence>
<comment type="caution">
    <text evidence="8">The sequence shown here is derived from an EMBL/GenBank/DDBJ whole genome shotgun (WGS) entry which is preliminary data.</text>
</comment>
<protein>
    <recommendedName>
        <fullName evidence="7">PRA1 family protein</fullName>
    </recommendedName>
</protein>
<dbReference type="GO" id="GO:0016020">
    <property type="term" value="C:membrane"/>
    <property type="evidence" value="ECO:0007669"/>
    <property type="project" value="UniProtKB-SubCell"/>
</dbReference>
<dbReference type="InterPro" id="IPR004895">
    <property type="entry name" value="Prenylated_rab_accept_PRA1"/>
</dbReference>
<evidence type="ECO:0000256" key="6">
    <source>
        <dbReference type="ARBA" id="ARBA00023136"/>
    </source>
</evidence>
<gene>
    <name evidence="8" type="ORF">C2S53_014931</name>
</gene>
<evidence type="ECO:0000256" key="3">
    <source>
        <dbReference type="ARBA" id="ARBA00006483"/>
    </source>
</evidence>
<feature type="transmembrane region" description="Helical" evidence="7">
    <location>
        <begin position="66"/>
        <end position="84"/>
    </location>
</feature>
<dbReference type="Pfam" id="PF03208">
    <property type="entry name" value="PRA1"/>
    <property type="match status" value="1"/>
</dbReference>
<sequence length="189" mass="20994">MTNYGTIPTSSSPSGTTVNLEYVSRAKERIKAGLATRRPWREMFDIHSFSLPRSFRETVSRVKANLAYFSVNYAMVALVIVFLSLLWHPISLIVFIVMLVVWLFLYFLRDEPLVIFGRLITDKVVLIVLTVVTIAVLLFTNATTEILIALLVAVVVVLIHAAVRKTDNHFSDEEAAGGLLRSAGPSPSS</sequence>
<keyword evidence="4 7" id="KW-0812">Transmembrane</keyword>
<evidence type="ECO:0000256" key="5">
    <source>
        <dbReference type="ARBA" id="ARBA00022989"/>
    </source>
</evidence>
<reference evidence="8 9" key="1">
    <citation type="journal article" date="2021" name="Nat. Commun.">
        <title>Incipient diploidization of the medicinal plant Perilla within 10,000 years.</title>
        <authorList>
            <person name="Zhang Y."/>
            <person name="Shen Q."/>
            <person name="Leng L."/>
            <person name="Zhang D."/>
            <person name="Chen S."/>
            <person name="Shi Y."/>
            <person name="Ning Z."/>
            <person name="Chen S."/>
        </authorList>
    </citation>
    <scope>NUCLEOTIDE SEQUENCE [LARGE SCALE GENOMIC DNA]</scope>
    <source>
        <strain evidence="9">cv. PC099</strain>
    </source>
</reference>
<feature type="transmembrane region" description="Helical" evidence="7">
    <location>
        <begin position="120"/>
        <end position="140"/>
    </location>
</feature>
<dbReference type="PANTHER" id="PTHR19317">
    <property type="entry name" value="PRENYLATED RAB ACCEPTOR 1-RELATED"/>
    <property type="match status" value="1"/>
</dbReference>
<evidence type="ECO:0000256" key="7">
    <source>
        <dbReference type="RuleBase" id="RU363107"/>
    </source>
</evidence>
<proteinExistence type="inferred from homology"/>
<comment type="similarity">
    <text evidence="3 7">Belongs to the PRA1 family.</text>
</comment>
<evidence type="ECO:0000313" key="9">
    <source>
        <dbReference type="Proteomes" id="UP001190926"/>
    </source>
</evidence>
<dbReference type="PANTHER" id="PTHR19317:SF2">
    <property type="entry name" value="PRA1 FAMILY PROTEIN F2"/>
    <property type="match status" value="1"/>
</dbReference>
<dbReference type="AlphaFoldDB" id="A0AAD4JBJ2"/>
<dbReference type="EMBL" id="SDAM02000093">
    <property type="protein sequence ID" value="KAH6830773.1"/>
    <property type="molecule type" value="Genomic_DNA"/>
</dbReference>
<keyword evidence="7" id="KW-0813">Transport</keyword>
<feature type="transmembrane region" description="Helical" evidence="7">
    <location>
        <begin position="146"/>
        <end position="163"/>
    </location>
</feature>
<organism evidence="8 9">
    <name type="scientific">Perilla frutescens var. hirtella</name>
    <name type="common">Perilla citriodora</name>
    <name type="synonym">Perilla setoyensis</name>
    <dbReference type="NCBI Taxonomy" id="608512"/>
    <lineage>
        <taxon>Eukaryota</taxon>
        <taxon>Viridiplantae</taxon>
        <taxon>Streptophyta</taxon>
        <taxon>Embryophyta</taxon>
        <taxon>Tracheophyta</taxon>
        <taxon>Spermatophyta</taxon>
        <taxon>Magnoliopsida</taxon>
        <taxon>eudicotyledons</taxon>
        <taxon>Gunneridae</taxon>
        <taxon>Pentapetalae</taxon>
        <taxon>asterids</taxon>
        <taxon>lamiids</taxon>
        <taxon>Lamiales</taxon>
        <taxon>Lamiaceae</taxon>
        <taxon>Nepetoideae</taxon>
        <taxon>Elsholtzieae</taxon>
        <taxon>Perilla</taxon>
    </lineage>
</organism>
<feature type="transmembrane region" description="Helical" evidence="7">
    <location>
        <begin position="90"/>
        <end position="108"/>
    </location>
</feature>
<evidence type="ECO:0000256" key="4">
    <source>
        <dbReference type="ARBA" id="ARBA00022692"/>
    </source>
</evidence>
<name>A0AAD4JBJ2_PERFH</name>
<dbReference type="Proteomes" id="UP001190926">
    <property type="component" value="Unassembled WGS sequence"/>
</dbReference>
<keyword evidence="5 7" id="KW-1133">Transmembrane helix</keyword>
<keyword evidence="6 7" id="KW-0472">Membrane</keyword>
<dbReference type="GO" id="GO:0005783">
    <property type="term" value="C:endoplasmic reticulum"/>
    <property type="evidence" value="ECO:0007669"/>
    <property type="project" value="TreeGrafter"/>
</dbReference>